<reference evidence="1" key="1">
    <citation type="submission" date="2021-02" db="EMBL/GenBank/DDBJ databases">
        <authorList>
            <person name="Nowell W R."/>
        </authorList>
    </citation>
    <scope>NUCLEOTIDE SEQUENCE</scope>
</reference>
<feature type="non-terminal residue" evidence="1">
    <location>
        <position position="76"/>
    </location>
</feature>
<name>A0A821K0R1_9BILA</name>
<evidence type="ECO:0000313" key="1">
    <source>
        <dbReference type="EMBL" id="CAF4727716.1"/>
    </source>
</evidence>
<accession>A0A821K0R1</accession>
<evidence type="ECO:0000313" key="2">
    <source>
        <dbReference type="Proteomes" id="UP000663862"/>
    </source>
</evidence>
<organism evidence="1 2">
    <name type="scientific">Rotaria socialis</name>
    <dbReference type="NCBI Taxonomy" id="392032"/>
    <lineage>
        <taxon>Eukaryota</taxon>
        <taxon>Metazoa</taxon>
        <taxon>Spiralia</taxon>
        <taxon>Gnathifera</taxon>
        <taxon>Rotifera</taxon>
        <taxon>Eurotatoria</taxon>
        <taxon>Bdelloidea</taxon>
        <taxon>Philodinida</taxon>
        <taxon>Philodinidae</taxon>
        <taxon>Rotaria</taxon>
    </lineage>
</organism>
<comment type="caution">
    <text evidence="1">The sequence shown here is derived from an EMBL/GenBank/DDBJ whole genome shotgun (WGS) entry which is preliminary data.</text>
</comment>
<dbReference type="EMBL" id="CAJOBQ010016778">
    <property type="protein sequence ID" value="CAF4727716.1"/>
    <property type="molecule type" value="Genomic_DNA"/>
</dbReference>
<proteinExistence type="predicted"/>
<sequence length="76" mass="8749">RLWKQNQNLRTKLEFELNKKSPSLSSSSSPAFIDRLNEKIHSSSTKDAIIVPNIEVLLQLATKIRIIVLYLLDKMI</sequence>
<protein>
    <submittedName>
        <fullName evidence="1">Uncharacterized protein</fullName>
    </submittedName>
</protein>
<feature type="non-terminal residue" evidence="1">
    <location>
        <position position="1"/>
    </location>
</feature>
<dbReference type="AlphaFoldDB" id="A0A821K0R1"/>
<dbReference type="Proteomes" id="UP000663862">
    <property type="component" value="Unassembled WGS sequence"/>
</dbReference>
<gene>
    <name evidence="1" type="ORF">TSG867_LOCUS34255</name>
</gene>